<evidence type="ECO:0000259" key="7">
    <source>
        <dbReference type="Pfam" id="PF02668"/>
    </source>
</evidence>
<feature type="domain" description="TauD/TfdA-like" evidence="7">
    <location>
        <begin position="68"/>
        <end position="349"/>
    </location>
</feature>
<dbReference type="InterPro" id="IPR003819">
    <property type="entry name" value="TauD/TfdA-like"/>
</dbReference>
<dbReference type="GO" id="GO:0046872">
    <property type="term" value="F:metal ion binding"/>
    <property type="evidence" value="ECO:0007669"/>
    <property type="project" value="UniProtKB-KW"/>
</dbReference>
<dbReference type="PANTHER" id="PTHR43779:SF2">
    <property type="entry name" value="ALPHA-KETOGLUTARATE-DEPENDENT XANTHINE DIOXYGENASE XAN1"/>
    <property type="match status" value="1"/>
</dbReference>
<evidence type="ECO:0000256" key="2">
    <source>
        <dbReference type="ARBA" id="ARBA00005896"/>
    </source>
</evidence>
<keyword evidence="6" id="KW-0408">Iron</keyword>
<comment type="cofactor">
    <cofactor evidence="1">
        <name>Fe(2+)</name>
        <dbReference type="ChEBI" id="CHEBI:29033"/>
    </cofactor>
</comment>
<dbReference type="Proteomes" id="UP001230188">
    <property type="component" value="Unassembled WGS sequence"/>
</dbReference>
<organism evidence="8 9">
    <name type="scientific">Chrysophaeum taylorii</name>
    <dbReference type="NCBI Taxonomy" id="2483200"/>
    <lineage>
        <taxon>Eukaryota</taxon>
        <taxon>Sar</taxon>
        <taxon>Stramenopiles</taxon>
        <taxon>Ochrophyta</taxon>
        <taxon>Pelagophyceae</taxon>
        <taxon>Pelagomonadales</taxon>
        <taxon>Pelagomonadaceae</taxon>
        <taxon>Chrysophaeum</taxon>
    </lineage>
</organism>
<reference evidence="8" key="1">
    <citation type="submission" date="2023-01" db="EMBL/GenBank/DDBJ databases">
        <title>Metagenome sequencing of chrysophaentin producing Chrysophaeum taylorii.</title>
        <authorList>
            <person name="Davison J."/>
            <person name="Bewley C."/>
        </authorList>
    </citation>
    <scope>NUCLEOTIDE SEQUENCE</scope>
    <source>
        <strain evidence="8">NIES-1699</strain>
    </source>
</reference>
<evidence type="ECO:0000256" key="5">
    <source>
        <dbReference type="ARBA" id="ARBA00023002"/>
    </source>
</evidence>
<keyword evidence="5" id="KW-0560">Oxidoreductase</keyword>
<dbReference type="Gene3D" id="3.60.130.10">
    <property type="entry name" value="Clavaminate synthase-like"/>
    <property type="match status" value="1"/>
</dbReference>
<comment type="caution">
    <text evidence="8">The sequence shown here is derived from an EMBL/GenBank/DDBJ whole genome shotgun (WGS) entry which is preliminary data.</text>
</comment>
<evidence type="ECO:0000256" key="6">
    <source>
        <dbReference type="ARBA" id="ARBA00023004"/>
    </source>
</evidence>
<gene>
    <name evidence="8" type="ORF">CTAYLR_003150</name>
</gene>
<proteinExistence type="inferred from homology"/>
<evidence type="ECO:0000313" key="9">
    <source>
        <dbReference type="Proteomes" id="UP001230188"/>
    </source>
</evidence>
<dbReference type="InterPro" id="IPR051178">
    <property type="entry name" value="TfdA_dioxygenase"/>
</dbReference>
<dbReference type="Pfam" id="PF02668">
    <property type="entry name" value="TauD"/>
    <property type="match status" value="1"/>
</dbReference>
<dbReference type="GO" id="GO:0051213">
    <property type="term" value="F:dioxygenase activity"/>
    <property type="evidence" value="ECO:0007669"/>
    <property type="project" value="UniProtKB-KW"/>
</dbReference>
<accession>A0AAD7UP62</accession>
<sequence>MILRRVAAYPAARVGYPADPVAFDGTVASWGKQMGWGSGSYVDRVVAEREVRLERISEDLDWGCAFTGIGLDEPEARTEEFHAVLADLIHRFQLVLFKRQRLTPERHVELARKLCPHLGAKLPPTSAADNGFKPEDLVPGLPEIAVLGSKPFDDPSNYYGKPVNNSVKGVQWPLFGPCSWHCDGAAFETPGSFTFVHMPRAPVKGQGGATLYGSGYDVYDSLPEDLRQRAEKATIRYIEDGAWEFEYDMKHNGMRRLNKPGQVETTWHHQHRLVQTHPVTGRKAVWTAPANVMAADDQDLVEAVLECGIKRTYAHFYDDGDVCISDDRAMLHSTTPFGPDAGARILHRCGTELRSLPNRRKSFQYLYNVPGSNLNGQMSFKPGHDLAPAQIE</sequence>
<dbReference type="AlphaFoldDB" id="A0AAD7UP62"/>
<keyword evidence="4" id="KW-0223">Dioxygenase</keyword>
<evidence type="ECO:0000256" key="4">
    <source>
        <dbReference type="ARBA" id="ARBA00022964"/>
    </source>
</evidence>
<comment type="similarity">
    <text evidence="2">Belongs to the TfdA dioxygenase family.</text>
</comment>
<keyword evidence="3" id="KW-0479">Metal-binding</keyword>
<dbReference type="EMBL" id="JAQMWT010000024">
    <property type="protein sequence ID" value="KAJ8613662.1"/>
    <property type="molecule type" value="Genomic_DNA"/>
</dbReference>
<dbReference type="SUPFAM" id="SSF51197">
    <property type="entry name" value="Clavaminate synthase-like"/>
    <property type="match status" value="1"/>
</dbReference>
<name>A0AAD7UP62_9STRA</name>
<dbReference type="InterPro" id="IPR042098">
    <property type="entry name" value="TauD-like_sf"/>
</dbReference>
<evidence type="ECO:0000256" key="1">
    <source>
        <dbReference type="ARBA" id="ARBA00001954"/>
    </source>
</evidence>
<protein>
    <recommendedName>
        <fullName evidence="7">TauD/TfdA-like domain-containing protein</fullName>
    </recommendedName>
</protein>
<dbReference type="PANTHER" id="PTHR43779">
    <property type="entry name" value="DIOXYGENASE RV0097-RELATED"/>
    <property type="match status" value="1"/>
</dbReference>
<keyword evidence="9" id="KW-1185">Reference proteome</keyword>
<evidence type="ECO:0000256" key="3">
    <source>
        <dbReference type="ARBA" id="ARBA00022723"/>
    </source>
</evidence>
<evidence type="ECO:0000313" key="8">
    <source>
        <dbReference type="EMBL" id="KAJ8613662.1"/>
    </source>
</evidence>